<dbReference type="OrthoDB" id="1717591at2759"/>
<protein>
    <recommendedName>
        <fullName evidence="7">Protein kinase domain-containing protein</fullName>
    </recommendedName>
</protein>
<proteinExistence type="predicted"/>
<dbReference type="EMBL" id="LIAE01010027">
    <property type="protein sequence ID" value="PAV66861.1"/>
    <property type="molecule type" value="Genomic_DNA"/>
</dbReference>
<dbReference type="SUPFAM" id="SSF46565">
    <property type="entry name" value="Chaperone J-domain"/>
    <property type="match status" value="1"/>
</dbReference>
<dbReference type="PROSITE" id="PS50011">
    <property type="entry name" value="PROTEIN_KINASE_DOM"/>
    <property type="match status" value="1"/>
</dbReference>
<dbReference type="Gene3D" id="1.10.510.10">
    <property type="entry name" value="Transferase(Phosphotransferase) domain 1"/>
    <property type="match status" value="1"/>
</dbReference>
<dbReference type="InterPro" id="IPR036869">
    <property type="entry name" value="J_dom_sf"/>
</dbReference>
<dbReference type="PROSITE" id="PS00108">
    <property type="entry name" value="PROTEIN_KINASE_ST"/>
    <property type="match status" value="1"/>
</dbReference>
<accession>A0A2A2JYU2</accession>
<dbReference type="Gene3D" id="1.10.287.110">
    <property type="entry name" value="DnaJ domain"/>
    <property type="match status" value="1"/>
</dbReference>
<feature type="compositionally biased region" description="Low complexity" evidence="2">
    <location>
        <begin position="776"/>
        <end position="787"/>
    </location>
</feature>
<dbReference type="GO" id="GO:0035612">
    <property type="term" value="F:AP-2 adaptor complex binding"/>
    <property type="evidence" value="ECO:0007669"/>
    <property type="project" value="TreeGrafter"/>
</dbReference>
<dbReference type="SMART" id="SM00220">
    <property type="entry name" value="S_TKc"/>
    <property type="match status" value="1"/>
</dbReference>
<feature type="region of interest" description="Disordered" evidence="2">
    <location>
        <begin position="377"/>
        <end position="413"/>
    </location>
</feature>
<feature type="region of interest" description="Disordered" evidence="2">
    <location>
        <begin position="736"/>
        <end position="807"/>
    </location>
</feature>
<feature type="compositionally biased region" description="Polar residues" evidence="2">
    <location>
        <begin position="738"/>
        <end position="747"/>
    </location>
</feature>
<evidence type="ECO:0000259" key="4">
    <source>
        <dbReference type="PROSITE" id="PS50076"/>
    </source>
</evidence>
<evidence type="ECO:0000313" key="5">
    <source>
        <dbReference type="EMBL" id="PAV66861.1"/>
    </source>
</evidence>
<evidence type="ECO:0000259" key="3">
    <source>
        <dbReference type="PROSITE" id="PS50011"/>
    </source>
</evidence>
<dbReference type="PROSITE" id="PS50076">
    <property type="entry name" value="DNAJ_2"/>
    <property type="match status" value="1"/>
</dbReference>
<keyword evidence="6" id="KW-1185">Reference proteome</keyword>
<dbReference type="GO" id="GO:0045747">
    <property type="term" value="P:positive regulation of Notch signaling pathway"/>
    <property type="evidence" value="ECO:0007669"/>
    <property type="project" value="TreeGrafter"/>
</dbReference>
<dbReference type="SUPFAM" id="SSF56112">
    <property type="entry name" value="Protein kinase-like (PK-like)"/>
    <property type="match status" value="1"/>
</dbReference>
<feature type="compositionally biased region" description="Basic and acidic residues" evidence="2">
    <location>
        <begin position="576"/>
        <end position="586"/>
    </location>
</feature>
<dbReference type="GO" id="GO:0005737">
    <property type="term" value="C:cytoplasm"/>
    <property type="evidence" value="ECO:0007669"/>
    <property type="project" value="TreeGrafter"/>
</dbReference>
<dbReference type="STRING" id="2018661.A0A2A2JYU2"/>
<feature type="region of interest" description="Disordered" evidence="2">
    <location>
        <begin position="451"/>
        <end position="586"/>
    </location>
</feature>
<feature type="domain" description="Protein kinase" evidence="3">
    <location>
        <begin position="91"/>
        <end position="362"/>
    </location>
</feature>
<dbReference type="AlphaFoldDB" id="A0A2A2JYU2"/>
<dbReference type="PANTHER" id="PTHR22967:SF105">
    <property type="entry name" value="CYCLIN-G-ASSOCIATED KINASE"/>
    <property type="match status" value="1"/>
</dbReference>
<evidence type="ECO:0000256" key="2">
    <source>
        <dbReference type="SAM" id="MobiDB-lite"/>
    </source>
</evidence>
<dbReference type="PANTHER" id="PTHR22967">
    <property type="entry name" value="SERINE/THREONINE PROTEIN KINASE"/>
    <property type="match status" value="1"/>
</dbReference>
<dbReference type="Proteomes" id="UP000218231">
    <property type="component" value="Unassembled WGS sequence"/>
</dbReference>
<sequence length="911" mass="99681">MTLETCSASTVTDLLNAGNSLYWGTAWNVLDPGTRKLLSGLGWDPFTDFVADSMSNFFRGAINLIQGDGALPASSAHPLVGTTVEVGEMRLAVRSLIAEGGFAVVLSAQDSKGTWFAIKRQLASDEQMKMAVIQEIRIMKELSGHPSIIRFVQAAQMKGERGGTEFMIVMELCTGGSVADLIKSNSLSISQITKIFYSATRAVQHMQERQPPITHRDIKLENLLFDAQGFVKLCDFGSATIEQFYPDDSWNSSKRTYLEEEMQRHTTPMYRAPEILDTYQNFAVGVQQDIWALGCVLYFLCTGVHPFQDSAKLAILNVKYSIPAAMREGPNSYFLPLIESCLVADPPLRPRIDDLVERIEVLAVALGIDLTQPVEGLQRETRPANPADVARAANPRASSPNQPSSKKEGDVSQQAAAMFGAIKGQGLSLLKNIKDKSAAVVHSVQTNLSATAGSGEPELRDAVPIPPKRQESRTERERANLNVSPVQPPAKDPIAPPRHVQSKSPPQTQPPAQPQPQTDPFFDSLDWGNAPAAPVPTTTVNSNASGNFASSDLFDPFGENQQASAATKQQQQQQQRKPEPKLTAEDYERMAGIRVSNAVEDDDADEFKFDYEKSTLSSEKETPILQAGSGSPITQNNIDLLLINENEQVRPAASSAQNVDLLNDFFGFGGATATPAHKVTSQTELKTNDLLTDWTTNVKESTMHRNASAPTFHGSSSSAAKPAAFDPFAEFLAANPDKPQQTSQTGNDKAPQAKQPPKPNYNRSAFEDLQKPKTKLTSSTFDDLLSSQGFTSTSRSNANRTLGSMQREEEVKYLDPIQIKIRDWTKGKERNIRALLGSLNDVLWEGAEKWQQPSIGDLLTPAQVKKFYRKACLVVHPDKQGGQPHEELARAIFTELNDAYTAFETAGCPSI</sequence>
<dbReference type="Pfam" id="PF00069">
    <property type="entry name" value="Pkinase"/>
    <property type="match status" value="1"/>
</dbReference>
<feature type="compositionally biased region" description="Low complexity" evidence="2">
    <location>
        <begin position="561"/>
        <end position="575"/>
    </location>
</feature>
<feature type="compositionally biased region" description="Polar residues" evidence="2">
    <location>
        <begin position="536"/>
        <end position="550"/>
    </location>
</feature>
<dbReference type="GO" id="GO:2000369">
    <property type="term" value="P:regulation of clathrin-dependent endocytosis"/>
    <property type="evidence" value="ECO:0007669"/>
    <property type="project" value="TreeGrafter"/>
</dbReference>
<dbReference type="FunFam" id="1.10.287.110:FF:000002">
    <property type="entry name" value="putative tyrosine-protein phosphatase auxilin isoform X2"/>
    <property type="match status" value="1"/>
</dbReference>
<organism evidence="5 6">
    <name type="scientific">Diploscapter pachys</name>
    <dbReference type="NCBI Taxonomy" id="2018661"/>
    <lineage>
        <taxon>Eukaryota</taxon>
        <taxon>Metazoa</taxon>
        <taxon>Ecdysozoa</taxon>
        <taxon>Nematoda</taxon>
        <taxon>Chromadorea</taxon>
        <taxon>Rhabditida</taxon>
        <taxon>Rhabditina</taxon>
        <taxon>Rhabditomorpha</taxon>
        <taxon>Rhabditoidea</taxon>
        <taxon>Rhabditidae</taxon>
        <taxon>Diploscapter</taxon>
    </lineage>
</organism>
<dbReference type="GO" id="GO:0004674">
    <property type="term" value="F:protein serine/threonine kinase activity"/>
    <property type="evidence" value="ECO:0007669"/>
    <property type="project" value="TreeGrafter"/>
</dbReference>
<gene>
    <name evidence="5" type="ORF">WR25_00370</name>
</gene>
<dbReference type="InterPro" id="IPR000719">
    <property type="entry name" value="Prot_kinase_dom"/>
</dbReference>
<dbReference type="InterPro" id="IPR011009">
    <property type="entry name" value="Kinase-like_dom_sf"/>
</dbReference>
<reference evidence="5 6" key="1">
    <citation type="journal article" date="2017" name="Curr. Biol.">
        <title>Genome architecture and evolution of a unichromosomal asexual nematode.</title>
        <authorList>
            <person name="Fradin H."/>
            <person name="Zegar C."/>
            <person name="Gutwein M."/>
            <person name="Lucas J."/>
            <person name="Kovtun M."/>
            <person name="Corcoran D."/>
            <person name="Baugh L.R."/>
            <person name="Kiontke K."/>
            <person name="Gunsalus K."/>
            <person name="Fitch D.H."/>
            <person name="Piano F."/>
        </authorList>
    </citation>
    <scope>NUCLEOTIDE SEQUENCE [LARGE SCALE GENOMIC DNA]</scope>
    <source>
        <strain evidence="5">PF1309</strain>
    </source>
</reference>
<feature type="compositionally biased region" description="Basic and acidic residues" evidence="2">
    <location>
        <begin position="468"/>
        <end position="479"/>
    </location>
</feature>
<evidence type="ECO:0008006" key="7">
    <source>
        <dbReference type="Google" id="ProtNLM"/>
    </source>
</evidence>
<evidence type="ECO:0000256" key="1">
    <source>
        <dbReference type="ARBA" id="ARBA00022741"/>
    </source>
</evidence>
<feature type="compositionally biased region" description="Pro residues" evidence="2">
    <location>
        <begin position="486"/>
        <end position="496"/>
    </location>
</feature>
<evidence type="ECO:0000313" key="6">
    <source>
        <dbReference type="Proteomes" id="UP000218231"/>
    </source>
</evidence>
<dbReference type="InterPro" id="IPR008271">
    <property type="entry name" value="Ser/Thr_kinase_AS"/>
</dbReference>
<dbReference type="GO" id="GO:0005524">
    <property type="term" value="F:ATP binding"/>
    <property type="evidence" value="ECO:0007669"/>
    <property type="project" value="InterPro"/>
</dbReference>
<dbReference type="InterPro" id="IPR001623">
    <property type="entry name" value="DnaJ_domain"/>
</dbReference>
<comment type="caution">
    <text evidence="5">The sequence shown here is derived from an EMBL/GenBank/DDBJ whole genome shotgun (WGS) entry which is preliminary data.</text>
</comment>
<keyword evidence="1" id="KW-0547">Nucleotide-binding</keyword>
<feature type="domain" description="J" evidence="4">
    <location>
        <begin position="848"/>
        <end position="908"/>
    </location>
</feature>
<feature type="compositionally biased region" description="Polar residues" evidence="2">
    <location>
        <begin position="788"/>
        <end position="804"/>
    </location>
</feature>
<dbReference type="CDD" id="cd06257">
    <property type="entry name" value="DnaJ"/>
    <property type="match status" value="1"/>
</dbReference>
<name>A0A2A2JYU2_9BILA</name>